<dbReference type="KEGG" id="vin:AKJ08_2294"/>
<dbReference type="EMBL" id="CP012332">
    <property type="protein sequence ID" value="AKU91907.1"/>
    <property type="molecule type" value="Genomic_DNA"/>
</dbReference>
<name>A0A0K1PEH9_9BACT</name>
<proteinExistence type="predicted"/>
<sequence length="48" mass="5487">MRARENSRALAEPKAEQRKSAIARSAAKKSGPLLRDRFLRTLCAKNYR</sequence>
<dbReference type="AlphaFoldDB" id="A0A0K1PEH9"/>
<evidence type="ECO:0000256" key="1">
    <source>
        <dbReference type="SAM" id="MobiDB-lite"/>
    </source>
</evidence>
<accession>A0A0K1PEH9</accession>
<protein>
    <submittedName>
        <fullName evidence="2">Uncharacterized protein</fullName>
    </submittedName>
</protein>
<keyword evidence="3" id="KW-1185">Reference proteome</keyword>
<reference evidence="2 3" key="1">
    <citation type="submission" date="2015-08" db="EMBL/GenBank/DDBJ databases">
        <authorList>
            <person name="Babu N.S."/>
            <person name="Beckwith C.J."/>
            <person name="Beseler K.G."/>
            <person name="Brison A."/>
            <person name="Carone J.V."/>
            <person name="Caskin T.P."/>
            <person name="Diamond M."/>
            <person name="Durham M.E."/>
            <person name="Foxe J.M."/>
            <person name="Go M."/>
            <person name="Henderson B.A."/>
            <person name="Jones I.B."/>
            <person name="McGettigan J.A."/>
            <person name="Micheletti S.J."/>
            <person name="Nasrallah M.E."/>
            <person name="Ortiz D."/>
            <person name="Piller C.R."/>
            <person name="Privatt S.R."/>
            <person name="Schneider S.L."/>
            <person name="Sharp S."/>
            <person name="Smith T.C."/>
            <person name="Stanton J.D."/>
            <person name="Ullery H.E."/>
            <person name="Wilson R.J."/>
            <person name="Serrano M.G."/>
            <person name="Buck G."/>
            <person name="Lee V."/>
            <person name="Wang Y."/>
            <person name="Carvalho R."/>
            <person name="Voegtly L."/>
            <person name="Shi R."/>
            <person name="Duckworth R."/>
            <person name="Johnson A."/>
            <person name="Loviza R."/>
            <person name="Walstead R."/>
            <person name="Shah Z."/>
            <person name="Kiflezghi M."/>
            <person name="Wade K."/>
            <person name="Ball S.L."/>
            <person name="Bradley K.W."/>
            <person name="Asai D.J."/>
            <person name="Bowman C.A."/>
            <person name="Russell D.A."/>
            <person name="Pope W.H."/>
            <person name="Jacobs-Sera D."/>
            <person name="Hendrix R.W."/>
            <person name="Hatfull G.F."/>
        </authorList>
    </citation>
    <scope>NUCLEOTIDE SEQUENCE [LARGE SCALE GENOMIC DNA]</scope>
    <source>
        <strain evidence="2 3">DSM 27710</strain>
    </source>
</reference>
<feature type="compositionally biased region" description="Basic and acidic residues" evidence="1">
    <location>
        <begin position="1"/>
        <end position="19"/>
    </location>
</feature>
<feature type="compositionally biased region" description="Low complexity" evidence="1">
    <location>
        <begin position="20"/>
        <end position="29"/>
    </location>
</feature>
<feature type="region of interest" description="Disordered" evidence="1">
    <location>
        <begin position="1"/>
        <end position="29"/>
    </location>
</feature>
<dbReference type="Proteomes" id="UP000055590">
    <property type="component" value="Chromosome"/>
</dbReference>
<gene>
    <name evidence="2" type="ORF">AKJ08_2294</name>
</gene>
<organism evidence="2 3">
    <name type="scientific">Vulgatibacter incomptus</name>
    <dbReference type="NCBI Taxonomy" id="1391653"/>
    <lineage>
        <taxon>Bacteria</taxon>
        <taxon>Pseudomonadati</taxon>
        <taxon>Myxococcota</taxon>
        <taxon>Myxococcia</taxon>
        <taxon>Myxococcales</taxon>
        <taxon>Cystobacterineae</taxon>
        <taxon>Vulgatibacteraceae</taxon>
        <taxon>Vulgatibacter</taxon>
    </lineage>
</organism>
<evidence type="ECO:0000313" key="3">
    <source>
        <dbReference type="Proteomes" id="UP000055590"/>
    </source>
</evidence>
<evidence type="ECO:0000313" key="2">
    <source>
        <dbReference type="EMBL" id="AKU91907.1"/>
    </source>
</evidence>